<feature type="transmembrane region" description="Helical" evidence="2">
    <location>
        <begin position="36"/>
        <end position="55"/>
    </location>
</feature>
<gene>
    <name evidence="3" type="ORF">CLV32_2734</name>
</gene>
<name>A0A4R6II54_9SPHI</name>
<feature type="compositionally biased region" description="Acidic residues" evidence="1">
    <location>
        <begin position="71"/>
        <end position="82"/>
    </location>
</feature>
<accession>A0A4R6II54</accession>
<reference evidence="3 4" key="1">
    <citation type="submission" date="2019-03" db="EMBL/GenBank/DDBJ databases">
        <title>Genomic Encyclopedia of Archaeal and Bacterial Type Strains, Phase II (KMG-II): from individual species to whole genera.</title>
        <authorList>
            <person name="Goeker M."/>
        </authorList>
    </citation>
    <scope>NUCLEOTIDE SEQUENCE [LARGE SCALE GENOMIC DNA]</scope>
    <source>
        <strain evidence="3 4">DSM 19034</strain>
    </source>
</reference>
<keyword evidence="4" id="KW-1185">Reference proteome</keyword>
<feature type="region of interest" description="Disordered" evidence="1">
    <location>
        <begin position="71"/>
        <end position="94"/>
    </location>
</feature>
<evidence type="ECO:0000313" key="3">
    <source>
        <dbReference type="EMBL" id="TDO21629.1"/>
    </source>
</evidence>
<comment type="caution">
    <text evidence="3">The sequence shown here is derived from an EMBL/GenBank/DDBJ whole genome shotgun (WGS) entry which is preliminary data.</text>
</comment>
<evidence type="ECO:0000256" key="1">
    <source>
        <dbReference type="SAM" id="MobiDB-lite"/>
    </source>
</evidence>
<dbReference type="RefSeq" id="WP_208111005.1">
    <property type="nucleotide sequence ID" value="NZ_SNWM01000003.1"/>
</dbReference>
<organism evidence="3 4">
    <name type="scientific">Pedobacter duraquae</name>
    <dbReference type="NCBI Taxonomy" id="425511"/>
    <lineage>
        <taxon>Bacteria</taxon>
        <taxon>Pseudomonadati</taxon>
        <taxon>Bacteroidota</taxon>
        <taxon>Sphingobacteriia</taxon>
        <taxon>Sphingobacteriales</taxon>
        <taxon>Sphingobacteriaceae</taxon>
        <taxon>Pedobacter</taxon>
    </lineage>
</organism>
<evidence type="ECO:0000313" key="4">
    <source>
        <dbReference type="Proteomes" id="UP000295499"/>
    </source>
</evidence>
<dbReference type="AlphaFoldDB" id="A0A4R6II54"/>
<evidence type="ECO:0000256" key="2">
    <source>
        <dbReference type="SAM" id="Phobius"/>
    </source>
</evidence>
<keyword evidence="2" id="KW-1133">Transmembrane helix</keyword>
<dbReference type="EMBL" id="SNWM01000003">
    <property type="protein sequence ID" value="TDO21629.1"/>
    <property type="molecule type" value="Genomic_DNA"/>
</dbReference>
<keyword evidence="2" id="KW-0472">Membrane</keyword>
<evidence type="ECO:0008006" key="5">
    <source>
        <dbReference type="Google" id="ProtNLM"/>
    </source>
</evidence>
<sequence>MIKILKLQKALISIIIGVLLLVGYLILRGQKNDSSIYMLEASGVFLMLGAFLFMYPILFARKDSAGCVELDPELDPEADSEEPSPVADEGVRLP</sequence>
<keyword evidence="2" id="KW-0812">Transmembrane</keyword>
<protein>
    <recommendedName>
        <fullName evidence="5">Isoleucyl-tRNA synthetase</fullName>
    </recommendedName>
</protein>
<proteinExistence type="predicted"/>
<dbReference type="Proteomes" id="UP000295499">
    <property type="component" value="Unassembled WGS sequence"/>
</dbReference>
<feature type="transmembrane region" description="Helical" evidence="2">
    <location>
        <begin position="12"/>
        <end position="30"/>
    </location>
</feature>